<dbReference type="InterPro" id="IPR036415">
    <property type="entry name" value="Lamin_tail_dom_sf"/>
</dbReference>
<dbReference type="Proteomes" id="UP000050501">
    <property type="component" value="Unassembled WGS sequence"/>
</dbReference>
<protein>
    <recommendedName>
        <fullName evidence="1">LTD domain-containing protein</fullName>
    </recommendedName>
</protein>
<gene>
    <name evidence="2" type="ORF">ADN01_05900</name>
</gene>
<dbReference type="PROSITE" id="PS51841">
    <property type="entry name" value="LTD"/>
    <property type="match status" value="1"/>
</dbReference>
<evidence type="ECO:0000313" key="3">
    <source>
        <dbReference type="Proteomes" id="UP000050501"/>
    </source>
</evidence>
<keyword evidence="3" id="KW-1185">Reference proteome</keyword>
<dbReference type="Pfam" id="PF00932">
    <property type="entry name" value="LTD"/>
    <property type="match status" value="1"/>
</dbReference>
<name>A0A0P6XZY8_9CHLR</name>
<dbReference type="Gene3D" id="2.60.40.1260">
    <property type="entry name" value="Lamin Tail domain"/>
    <property type="match status" value="1"/>
</dbReference>
<proteinExistence type="predicted"/>
<organism evidence="2 3">
    <name type="scientific">Levilinea saccharolytica</name>
    <dbReference type="NCBI Taxonomy" id="229921"/>
    <lineage>
        <taxon>Bacteria</taxon>
        <taxon>Bacillati</taxon>
        <taxon>Chloroflexota</taxon>
        <taxon>Anaerolineae</taxon>
        <taxon>Anaerolineales</taxon>
        <taxon>Anaerolineaceae</taxon>
        <taxon>Levilinea</taxon>
    </lineage>
</organism>
<dbReference type="EMBL" id="LGCM01000025">
    <property type="protein sequence ID" value="KPL85691.1"/>
    <property type="molecule type" value="Genomic_DNA"/>
</dbReference>
<dbReference type="SUPFAM" id="SSF74853">
    <property type="entry name" value="Lamin A/C globular tail domain"/>
    <property type="match status" value="1"/>
</dbReference>
<comment type="caution">
    <text evidence="2">The sequence shown here is derived from an EMBL/GenBank/DDBJ whole genome shotgun (WGS) entry which is preliminary data.</text>
</comment>
<sequence>MRLKKLLPYLLLNVVVSAVTTLAVLMLWSGRQAPAVPAAAPAAAAAALTPSAAAPAQAPVAPAATLPSADTPVIEIQNIFGAGDVKTEVVRLRRLGSGELQMTGWTLKNDDGLTYTFPELLLYTDGAVELYSRPGADSVIELHWNLQQPAWGSGVTASLYDTEGNLRASFKIP</sequence>
<dbReference type="STRING" id="229921.ADN01_05900"/>
<dbReference type="InterPro" id="IPR001322">
    <property type="entry name" value="Lamin_tail_dom"/>
</dbReference>
<evidence type="ECO:0000259" key="1">
    <source>
        <dbReference type="PROSITE" id="PS51841"/>
    </source>
</evidence>
<evidence type="ECO:0000313" key="2">
    <source>
        <dbReference type="EMBL" id="KPL85691.1"/>
    </source>
</evidence>
<reference evidence="2 3" key="1">
    <citation type="submission" date="2015-07" db="EMBL/GenBank/DDBJ databases">
        <title>Genome sequence of Levilinea saccharolytica DSM 16555.</title>
        <authorList>
            <person name="Hemp J."/>
            <person name="Ward L.M."/>
            <person name="Pace L.A."/>
            <person name="Fischer W.W."/>
        </authorList>
    </citation>
    <scope>NUCLEOTIDE SEQUENCE [LARGE SCALE GENOMIC DNA]</scope>
    <source>
        <strain evidence="2 3">KIBI-1</strain>
    </source>
</reference>
<feature type="domain" description="LTD" evidence="1">
    <location>
        <begin position="61"/>
        <end position="173"/>
    </location>
</feature>
<dbReference type="AlphaFoldDB" id="A0A0P6XZY8"/>
<dbReference type="RefSeq" id="WP_062417572.1">
    <property type="nucleotide sequence ID" value="NZ_DF967974.1"/>
</dbReference>
<accession>A0A0P6XZY8</accession>